<protein>
    <submittedName>
        <fullName evidence="2">Uncharacterized protein</fullName>
    </submittedName>
</protein>
<feature type="region of interest" description="Disordered" evidence="1">
    <location>
        <begin position="1"/>
        <end position="223"/>
    </location>
</feature>
<reference evidence="2" key="1">
    <citation type="submission" date="2021-03" db="EMBL/GenBank/DDBJ databases">
        <title>Comparative genomics and phylogenomic investigation of the class Geoglossomycetes provide insights into ecological specialization and systematics.</title>
        <authorList>
            <person name="Melie T."/>
            <person name="Pirro S."/>
            <person name="Miller A.N."/>
            <person name="Quandt A."/>
        </authorList>
    </citation>
    <scope>NUCLEOTIDE SEQUENCE</scope>
    <source>
        <strain evidence="2">CAQ_001_2017</strain>
    </source>
</reference>
<organism evidence="2 3">
    <name type="scientific">Trichoglossum hirsutum</name>
    <dbReference type="NCBI Taxonomy" id="265104"/>
    <lineage>
        <taxon>Eukaryota</taxon>
        <taxon>Fungi</taxon>
        <taxon>Dikarya</taxon>
        <taxon>Ascomycota</taxon>
        <taxon>Pezizomycotina</taxon>
        <taxon>Geoglossomycetes</taxon>
        <taxon>Geoglossales</taxon>
        <taxon>Geoglossaceae</taxon>
        <taxon>Trichoglossum</taxon>
    </lineage>
</organism>
<evidence type="ECO:0000313" key="3">
    <source>
        <dbReference type="Proteomes" id="UP000750711"/>
    </source>
</evidence>
<feature type="compositionally biased region" description="Polar residues" evidence="1">
    <location>
        <begin position="50"/>
        <end position="63"/>
    </location>
</feature>
<feature type="compositionally biased region" description="Basic and acidic residues" evidence="1">
    <location>
        <begin position="70"/>
        <end position="99"/>
    </location>
</feature>
<evidence type="ECO:0000313" key="2">
    <source>
        <dbReference type="EMBL" id="KAH0552858.1"/>
    </source>
</evidence>
<accession>A0A9P8II45</accession>
<dbReference type="EMBL" id="JAGHQM010001740">
    <property type="protein sequence ID" value="KAH0552858.1"/>
    <property type="molecule type" value="Genomic_DNA"/>
</dbReference>
<gene>
    <name evidence="2" type="ORF">GP486_006941</name>
</gene>
<sequence>MTNLGEGPGAQTVRAPSQRQPDAEPAVRPKVTPIQVPAPKNKKDDRPQYEFSTESDICTSPSWSDFGGNSEKRERKKAEKERKELEKKLKKEKEREGKACKQGKRLSKLPPTTRFGKDNASVHTEERSSMSSERPTEPHIWFASPKTSLDLSIPTRSSKEFPRNSSASSLEPGLQKSLRQVSPSRFCEPTPPSTRPSSSVDTSPTLQCMGSQEPNPPHHQRHAFHQPSVFSRPSLAGSRSMWAAGKRTSDQQGGPLGKCFFICCGCLRWHDLPADIFEKIFTKTTPQKKMMISDPVSNTSTTTATAMMATMTTMAAMQRMESSSQSNGKQKAVMGTVSSTYPCPWCKHEMSSDCCAAWTTVIYVHTRHH</sequence>
<dbReference type="AlphaFoldDB" id="A0A9P8II45"/>
<feature type="compositionally biased region" description="Low complexity" evidence="1">
    <location>
        <begin position="195"/>
        <end position="205"/>
    </location>
</feature>
<proteinExistence type="predicted"/>
<dbReference type="Proteomes" id="UP000750711">
    <property type="component" value="Unassembled WGS sequence"/>
</dbReference>
<keyword evidence="3" id="KW-1185">Reference proteome</keyword>
<name>A0A9P8II45_9PEZI</name>
<comment type="caution">
    <text evidence="2">The sequence shown here is derived from an EMBL/GenBank/DDBJ whole genome shotgun (WGS) entry which is preliminary data.</text>
</comment>
<evidence type="ECO:0000256" key="1">
    <source>
        <dbReference type="SAM" id="MobiDB-lite"/>
    </source>
</evidence>
<feature type="compositionally biased region" description="Polar residues" evidence="1">
    <location>
        <begin position="145"/>
        <end position="156"/>
    </location>
</feature>